<dbReference type="InterPro" id="IPR045197">
    <property type="entry name" value="NUP210-like"/>
</dbReference>
<proteinExistence type="predicted"/>
<feature type="domain" description="NUP210 Ig-like" evidence="1">
    <location>
        <begin position="44"/>
        <end position="106"/>
    </location>
</feature>
<feature type="non-terminal residue" evidence="2">
    <location>
        <position position="1"/>
    </location>
</feature>
<feature type="non-terminal residue" evidence="2">
    <location>
        <position position="107"/>
    </location>
</feature>
<accession>A0A9X9Q000</accession>
<dbReference type="Proteomes" id="UP000269945">
    <property type="component" value="Unassembled WGS sequence"/>
</dbReference>
<name>A0A9X9Q000_GULGU</name>
<sequence>TRRGQVTGKAVGTAVLHGTIQTVNEDTGKVIVFSQDEVHVEVVQLRAVRVLAAATRLITATEMPVYVMGVTSTQTPFSFSNANPGLTFHWSVSKRDVLDLVPRHSEV</sequence>
<evidence type="ECO:0000313" key="2">
    <source>
        <dbReference type="EMBL" id="VCW83878.1"/>
    </source>
</evidence>
<evidence type="ECO:0000259" key="1">
    <source>
        <dbReference type="Pfam" id="PF26181"/>
    </source>
</evidence>
<dbReference type="EMBL" id="CYRY02013047">
    <property type="protein sequence ID" value="VCW83878.1"/>
    <property type="molecule type" value="Genomic_DNA"/>
</dbReference>
<dbReference type="GO" id="GO:0005643">
    <property type="term" value="C:nuclear pore"/>
    <property type="evidence" value="ECO:0007669"/>
    <property type="project" value="TreeGrafter"/>
</dbReference>
<dbReference type="InterPro" id="IPR058779">
    <property type="entry name" value="Ig_NUP210_13th"/>
</dbReference>
<evidence type="ECO:0000313" key="3">
    <source>
        <dbReference type="Proteomes" id="UP000269945"/>
    </source>
</evidence>
<keyword evidence="3" id="KW-1185">Reference proteome</keyword>
<dbReference type="PANTHER" id="PTHR23019">
    <property type="entry name" value="NUCLEAR PORE MEMBRANE GLYCOPROTEIN GP210-RELATED"/>
    <property type="match status" value="1"/>
</dbReference>
<comment type="caution">
    <text evidence="2">The sequence shown here is derived from an EMBL/GenBank/DDBJ whole genome shotgun (WGS) entry which is preliminary data.</text>
</comment>
<dbReference type="PANTHER" id="PTHR23019:SF1">
    <property type="entry name" value="NUCLEAR PORE MEMBRANE GLYCOPROTEIN 210-LIKE"/>
    <property type="match status" value="1"/>
</dbReference>
<reference evidence="2 3" key="1">
    <citation type="submission" date="2018-10" db="EMBL/GenBank/DDBJ databases">
        <authorList>
            <person name="Ekblom R."/>
            <person name="Jareborg N."/>
        </authorList>
    </citation>
    <scope>NUCLEOTIDE SEQUENCE [LARGE SCALE GENOMIC DNA]</scope>
    <source>
        <tissue evidence="2">Muscle</tissue>
    </source>
</reference>
<protein>
    <recommendedName>
        <fullName evidence="1">NUP210 Ig-like domain-containing protein</fullName>
    </recommendedName>
</protein>
<dbReference type="AlphaFoldDB" id="A0A9X9Q000"/>
<dbReference type="Pfam" id="PF26181">
    <property type="entry name" value="Ig_NUP210_13th"/>
    <property type="match status" value="1"/>
</dbReference>
<gene>
    <name evidence="2" type="ORF">BN2614_LOCUS2</name>
</gene>
<organism evidence="2 3">
    <name type="scientific">Gulo gulo</name>
    <name type="common">Wolverine</name>
    <name type="synonym">Gluton</name>
    <dbReference type="NCBI Taxonomy" id="48420"/>
    <lineage>
        <taxon>Eukaryota</taxon>
        <taxon>Metazoa</taxon>
        <taxon>Chordata</taxon>
        <taxon>Craniata</taxon>
        <taxon>Vertebrata</taxon>
        <taxon>Euteleostomi</taxon>
        <taxon>Mammalia</taxon>
        <taxon>Eutheria</taxon>
        <taxon>Laurasiatheria</taxon>
        <taxon>Carnivora</taxon>
        <taxon>Caniformia</taxon>
        <taxon>Musteloidea</taxon>
        <taxon>Mustelidae</taxon>
        <taxon>Guloninae</taxon>
        <taxon>Gulo</taxon>
    </lineage>
</organism>